<gene>
    <name evidence="2" type="ORF">HXM93_02755</name>
</gene>
<comment type="caution">
    <text evidence="2">The sequence shown here is derived from an EMBL/GenBank/DDBJ whole genome shotgun (WGS) entry which is preliminary data.</text>
</comment>
<feature type="compositionally biased region" description="Basic and acidic residues" evidence="1">
    <location>
        <begin position="19"/>
        <end position="28"/>
    </location>
</feature>
<organism evidence="2 3">
    <name type="scientific">Oribacterium parvum</name>
    <dbReference type="NCBI Taxonomy" id="1501329"/>
    <lineage>
        <taxon>Bacteria</taxon>
        <taxon>Bacillati</taxon>
        <taxon>Bacillota</taxon>
        <taxon>Clostridia</taxon>
        <taxon>Lachnospirales</taxon>
        <taxon>Lachnospiraceae</taxon>
        <taxon>Oribacterium</taxon>
    </lineage>
</organism>
<evidence type="ECO:0000313" key="3">
    <source>
        <dbReference type="Proteomes" id="UP000709351"/>
    </source>
</evidence>
<evidence type="ECO:0000256" key="1">
    <source>
        <dbReference type="SAM" id="MobiDB-lite"/>
    </source>
</evidence>
<protein>
    <submittedName>
        <fullName evidence="2">Uncharacterized protein</fullName>
    </submittedName>
</protein>
<dbReference type="AlphaFoldDB" id="A0A930GWG7"/>
<sequence length="130" mass="15423">MKMTRHNGRSGKHGTYNPKHNDRRFDIGNSDHIDQERAKQNVYLDCYQGFRFPTDQSDEDQITYSFEQIERAYYHEHYGEYCDGQHERNRQSGHSGRDRSPDDLWKDKKTRPEESVIQIGTMEQSVPPDV</sequence>
<dbReference type="EMBL" id="JABZRD010000127">
    <property type="protein sequence ID" value="MBF1283439.1"/>
    <property type="molecule type" value="Genomic_DNA"/>
</dbReference>
<feature type="region of interest" description="Disordered" evidence="1">
    <location>
        <begin position="83"/>
        <end position="130"/>
    </location>
</feature>
<reference evidence="2" key="1">
    <citation type="submission" date="2020-04" db="EMBL/GenBank/DDBJ databases">
        <title>Deep metagenomics examines the oral microbiome during advanced dental caries in children, revealing novel taxa and co-occurrences with host molecules.</title>
        <authorList>
            <person name="Baker J.L."/>
            <person name="Morton J.T."/>
            <person name="Dinis M."/>
            <person name="Alvarez R."/>
            <person name="Tran N.C."/>
            <person name="Knight R."/>
            <person name="Edlund A."/>
        </authorList>
    </citation>
    <scope>NUCLEOTIDE SEQUENCE</scope>
    <source>
        <strain evidence="2">JCVI_24_bin.2</strain>
    </source>
</reference>
<accession>A0A930GWG7</accession>
<feature type="compositionally biased region" description="Basic residues" evidence="1">
    <location>
        <begin position="1"/>
        <end position="12"/>
    </location>
</feature>
<evidence type="ECO:0000313" key="2">
    <source>
        <dbReference type="EMBL" id="MBF1283439.1"/>
    </source>
</evidence>
<feature type="compositionally biased region" description="Basic and acidic residues" evidence="1">
    <location>
        <begin position="83"/>
        <end position="114"/>
    </location>
</feature>
<feature type="region of interest" description="Disordered" evidence="1">
    <location>
        <begin position="1"/>
        <end position="28"/>
    </location>
</feature>
<name>A0A930GWG7_9FIRM</name>
<dbReference type="Proteomes" id="UP000709351">
    <property type="component" value="Unassembled WGS sequence"/>
</dbReference>
<proteinExistence type="predicted"/>